<reference evidence="4 5" key="1">
    <citation type="submission" date="2016-07" db="EMBL/GenBank/DDBJ databases">
        <title>Pervasive Adenine N6-methylation of Active Genes in Fungi.</title>
        <authorList>
            <consortium name="DOE Joint Genome Institute"/>
            <person name="Mondo S.J."/>
            <person name="Dannebaum R.O."/>
            <person name="Kuo R.C."/>
            <person name="Labutti K."/>
            <person name="Haridas S."/>
            <person name="Kuo A."/>
            <person name="Salamov A."/>
            <person name="Ahrendt S.R."/>
            <person name="Lipzen A."/>
            <person name="Sullivan W."/>
            <person name="Andreopoulos W.B."/>
            <person name="Clum A."/>
            <person name="Lindquist E."/>
            <person name="Daum C."/>
            <person name="Ramamoorthy G.K."/>
            <person name="Gryganskyi A."/>
            <person name="Culley D."/>
            <person name="Magnuson J.K."/>
            <person name="James T.Y."/>
            <person name="O'Malley M.A."/>
            <person name="Stajich J.E."/>
            <person name="Spatafora J.W."/>
            <person name="Visel A."/>
            <person name="Grigoriev I.V."/>
        </authorList>
    </citation>
    <scope>NUCLEOTIDE SEQUENCE [LARGE SCALE GENOMIC DNA]</scope>
    <source>
        <strain evidence="4 5">JEL800</strain>
    </source>
</reference>
<dbReference type="InterPro" id="IPR039367">
    <property type="entry name" value="Och1-like"/>
</dbReference>
<evidence type="ECO:0000313" key="4">
    <source>
        <dbReference type="EMBL" id="ORY37774.1"/>
    </source>
</evidence>
<accession>A0A1Y2BSU4</accession>
<feature type="signal peptide" evidence="3">
    <location>
        <begin position="1"/>
        <end position="28"/>
    </location>
</feature>
<keyword evidence="5" id="KW-1185">Reference proteome</keyword>
<dbReference type="Proteomes" id="UP000193642">
    <property type="component" value="Unassembled WGS sequence"/>
</dbReference>
<feature type="region of interest" description="Disordered" evidence="2">
    <location>
        <begin position="82"/>
        <end position="162"/>
    </location>
</feature>
<dbReference type="InterPro" id="IPR029044">
    <property type="entry name" value="Nucleotide-diphossugar_trans"/>
</dbReference>
<feature type="compositionally biased region" description="Basic and acidic residues" evidence="2">
    <location>
        <begin position="114"/>
        <end position="126"/>
    </location>
</feature>
<dbReference type="InterPro" id="IPR007577">
    <property type="entry name" value="GlycoTrfase_DXD_sugar-bd_CS"/>
</dbReference>
<gene>
    <name evidence="4" type="ORF">BCR33DRAFT_854536</name>
</gene>
<dbReference type="GO" id="GO:0000009">
    <property type="term" value="F:alpha-1,6-mannosyltransferase activity"/>
    <property type="evidence" value="ECO:0007669"/>
    <property type="project" value="InterPro"/>
</dbReference>
<dbReference type="STRING" id="329046.A0A1Y2BSU4"/>
<evidence type="ECO:0008006" key="6">
    <source>
        <dbReference type="Google" id="ProtNLM"/>
    </source>
</evidence>
<comment type="similarity">
    <text evidence="1">Belongs to the glycosyltransferase 32 family.</text>
</comment>
<evidence type="ECO:0000256" key="1">
    <source>
        <dbReference type="ARBA" id="ARBA00009003"/>
    </source>
</evidence>
<feature type="chain" id="PRO_5012937545" description="Alpha 1,4-glycosyltransferase domain-containing protein" evidence="3">
    <location>
        <begin position="29"/>
        <end position="1243"/>
    </location>
</feature>
<protein>
    <recommendedName>
        <fullName evidence="6">Alpha 1,4-glycosyltransferase domain-containing protein</fullName>
    </recommendedName>
</protein>
<evidence type="ECO:0000256" key="3">
    <source>
        <dbReference type="SAM" id="SignalP"/>
    </source>
</evidence>
<evidence type="ECO:0000256" key="2">
    <source>
        <dbReference type="SAM" id="MobiDB-lite"/>
    </source>
</evidence>
<feature type="region of interest" description="Disordered" evidence="2">
    <location>
        <begin position="29"/>
        <end position="67"/>
    </location>
</feature>
<dbReference type="SUPFAM" id="SSF53448">
    <property type="entry name" value="Nucleotide-diphospho-sugar transferases"/>
    <property type="match status" value="3"/>
</dbReference>
<dbReference type="Pfam" id="PF04488">
    <property type="entry name" value="Gly_transf_sug"/>
    <property type="match status" value="3"/>
</dbReference>
<dbReference type="PANTHER" id="PTHR31834:SF1">
    <property type="entry name" value="INITIATION-SPECIFIC ALPHA-1,6-MANNOSYLTRANSFERASE"/>
    <property type="match status" value="1"/>
</dbReference>
<dbReference type="Gene3D" id="3.90.550.20">
    <property type="match status" value="4"/>
</dbReference>
<evidence type="ECO:0000313" key="5">
    <source>
        <dbReference type="Proteomes" id="UP000193642"/>
    </source>
</evidence>
<dbReference type="OrthoDB" id="409543at2759"/>
<dbReference type="AlphaFoldDB" id="A0A1Y2BSU4"/>
<dbReference type="GO" id="GO:0006487">
    <property type="term" value="P:protein N-linked glycosylation"/>
    <property type="evidence" value="ECO:0007669"/>
    <property type="project" value="TreeGrafter"/>
</dbReference>
<organism evidence="4 5">
    <name type="scientific">Rhizoclosmatium globosum</name>
    <dbReference type="NCBI Taxonomy" id="329046"/>
    <lineage>
        <taxon>Eukaryota</taxon>
        <taxon>Fungi</taxon>
        <taxon>Fungi incertae sedis</taxon>
        <taxon>Chytridiomycota</taxon>
        <taxon>Chytridiomycota incertae sedis</taxon>
        <taxon>Chytridiomycetes</taxon>
        <taxon>Chytridiales</taxon>
        <taxon>Chytriomycetaceae</taxon>
        <taxon>Rhizoclosmatium</taxon>
    </lineage>
</organism>
<comment type="caution">
    <text evidence="4">The sequence shown here is derived from an EMBL/GenBank/DDBJ whole genome shotgun (WGS) entry which is preliminary data.</text>
</comment>
<dbReference type="EMBL" id="MCGO01000048">
    <property type="protein sequence ID" value="ORY37774.1"/>
    <property type="molecule type" value="Genomic_DNA"/>
</dbReference>
<keyword evidence="3" id="KW-0732">Signal</keyword>
<dbReference type="GO" id="GO:0000136">
    <property type="term" value="C:mannan polymerase complex"/>
    <property type="evidence" value="ECO:0007669"/>
    <property type="project" value="TreeGrafter"/>
</dbReference>
<proteinExistence type="inferred from homology"/>
<sequence>MSNIRRFRRLGAVLAALILIILYLSTRSDGPQDLPRPPVDAKQVEVSNNGGQREAVPPPQKAKALPSSTISPTLTVASLVHDQQKNGLGSKGKTTSLNDKKIAAPKPVKPPKPANDKVSKPKEKQSGLDQKGQADDAAVVSPTNKPAPGTSKTNKEPTKAASKIFDDSVPIVQKPRDSIPRHILRIHHTSDQQLLQHEAQNGLDNRDRYNWFKSWDTVNPNHIQILIDDVEESRRLVKGAYGWEVSSTYYKLPYLRQRREYVQFLMLRHFGGVFADMRGSCVKPIDDWDLGLKGIKLIVGVENSVSSKAVRFITHTVASVSRHPFLDKFLTSITVKILKMKDAEMDKESDLIQNLFATHLLDHIRKTSNAGNVTTDLKALSASGHIVYKDILILGSGYFDANSKSALSIFNEDYINRLNNRNEDVKLNDVVGVSDNIGIFRPTAKDTTEFMGFIMPYQILRTWPTKRRVEIEQSSLNATSYLAKNRWAWFQSWEEKNNNHLSIIFDPADQERLVRGTFTKDVSAAYFKVPSDLRPLFARFLMLYEFGGIYADMDTSCQSQFELWLNHKSGVDVLVGVEGNKRINAYTIGAMPGHEFIAGVIRRIVALVSGMSELDLAAEGIHDKVLGNGMFTDVVKEYLETKKSPRPNWSEISSMSSSNKLIDGFLVVGKAHFKPAPYYLLHHLTGFSKSGWRNQKPVFDVKENKPHKDDSGFKKPKVVLPDEHLRNPTGIPNYILRTHVTSDRRSILDSVTAGLDHKNRYEWIQSWDSHNLNHTTILLSDEDAGRFVRGIYGGKVADAYFRLGLVSQRRQMIKYLMIYHFGGVYVDMDVSCESGIDSWISSEKGVQIVVGLEDGKKDVRFVAHTLASVPRHELFDAAIQKIVITVLGKTEDELDSDANLVDNIWNDLLLKHISSTDKNAVDKFKKLKTGHVTIDGVLFLGSSHFQPTQKGSVLSIQHEDVFVRSNAVNSTTLVRYTAEKLTTSLDIYRPKPKNEEKSDGILVPNQVLRTYKTSNRLELQEGSVNKTFDERQWSWFQSWDEVNPNHYQLLWNDEDSDRFVRGTFNEKISEAYFRLPRVVLRADLTRYLMLYALGGVYTDMDTSCHVPIEKWFQGQKGVNVIVGVEHNFGDKDSTNQWTIVSSPRHDFMQLVIQRVVTVILESSVEFLSDKENILDITGPGIFKRVVWDYVRDVKKGNLRDMANLHHGFTLYDDFMVLGRAHMNALPQYVQHHEDFEDPITEST</sequence>
<name>A0A1Y2BSU4_9FUNG</name>
<dbReference type="PANTHER" id="PTHR31834">
    <property type="entry name" value="INITIATION-SPECIFIC ALPHA-1,6-MANNOSYLTRANSFERASE"/>
    <property type="match status" value="1"/>
</dbReference>